<evidence type="ECO:0000256" key="1">
    <source>
        <dbReference type="SAM" id="MobiDB-lite"/>
    </source>
</evidence>
<evidence type="ECO:0000313" key="3">
    <source>
        <dbReference type="Proteomes" id="UP000494162"/>
    </source>
</evidence>
<feature type="region of interest" description="Disordered" evidence="1">
    <location>
        <begin position="32"/>
        <end position="54"/>
    </location>
</feature>
<gene>
    <name evidence="2" type="ORF">BPS26883_02906</name>
</gene>
<evidence type="ECO:0000313" key="2">
    <source>
        <dbReference type="EMBL" id="VWB61743.1"/>
    </source>
</evidence>
<sequence>MKKLLKLLGIVVGVVFVIGMVGAIFGEKPTAEQSTVSNPVSERSTASNPVSERSKPVETISVTAAALFAAYDKNEVAADQKYKGKALSVSGTIQSIDKDAFDNIVVKLRTSNEFMPVNAYLSKGHEALAAALEKGNKVTWTCEGGGRLIGSPMLRDCTPA</sequence>
<dbReference type="RefSeq" id="WP_174902555.1">
    <property type="nucleotide sequence ID" value="NZ_CABVPP010000018.1"/>
</dbReference>
<reference evidence="2 3" key="1">
    <citation type="submission" date="2019-09" db="EMBL/GenBank/DDBJ databases">
        <authorList>
            <person name="Depoorter E."/>
        </authorList>
    </citation>
    <scope>NUCLEOTIDE SEQUENCE [LARGE SCALE GENOMIC DNA]</scope>
    <source>
        <strain evidence="2">LMG 26883</strain>
    </source>
</reference>
<organism evidence="2 3">
    <name type="scientific">Burkholderia pseudomultivorans</name>
    <dbReference type="NCBI Taxonomy" id="1207504"/>
    <lineage>
        <taxon>Bacteria</taxon>
        <taxon>Pseudomonadati</taxon>
        <taxon>Pseudomonadota</taxon>
        <taxon>Betaproteobacteria</taxon>
        <taxon>Burkholderiales</taxon>
        <taxon>Burkholderiaceae</taxon>
        <taxon>Burkholderia</taxon>
        <taxon>Burkholderia cepacia complex</taxon>
    </lineage>
</organism>
<dbReference type="AlphaFoldDB" id="A0A6P2L4N7"/>
<dbReference type="Pfam" id="PF12869">
    <property type="entry name" value="tRNA_anti-like"/>
    <property type="match status" value="1"/>
</dbReference>
<name>A0A6P2L4N7_9BURK</name>
<dbReference type="Proteomes" id="UP000494162">
    <property type="component" value="Unassembled WGS sequence"/>
</dbReference>
<dbReference type="EMBL" id="CABVPP010000018">
    <property type="protein sequence ID" value="VWB61743.1"/>
    <property type="molecule type" value="Genomic_DNA"/>
</dbReference>
<feature type="compositionally biased region" description="Polar residues" evidence="1">
    <location>
        <begin position="32"/>
        <end position="51"/>
    </location>
</feature>
<dbReference type="GeneID" id="93169933"/>
<evidence type="ECO:0008006" key="4">
    <source>
        <dbReference type="Google" id="ProtNLM"/>
    </source>
</evidence>
<proteinExistence type="predicted"/>
<dbReference type="InterPro" id="IPR024422">
    <property type="entry name" value="Protein_unknown_function_OB"/>
</dbReference>
<protein>
    <recommendedName>
        <fullName evidence="4">tRNA_anti-like protein</fullName>
    </recommendedName>
</protein>
<accession>A0A6P2L4N7</accession>